<dbReference type="EMBL" id="MTQA01000317">
    <property type="protein sequence ID" value="PNP61149.1"/>
    <property type="molecule type" value="Genomic_DNA"/>
</dbReference>
<keyword evidence="2" id="KW-1185">Reference proteome</keyword>
<accession>A0A2K0UTQ2</accession>
<proteinExistence type="predicted"/>
<reference evidence="1 2" key="1">
    <citation type="submission" date="2017-06" db="EMBL/GenBank/DDBJ databases">
        <title>Genome of Fusarium nygamai isolate CS10214.</title>
        <authorList>
            <person name="Gardiner D.M."/>
            <person name="Obanor F."/>
            <person name="Kazan K."/>
        </authorList>
    </citation>
    <scope>NUCLEOTIDE SEQUENCE [LARGE SCALE GENOMIC DNA]</scope>
    <source>
        <strain evidence="1 2">CS10214</strain>
    </source>
</reference>
<protein>
    <submittedName>
        <fullName evidence="1">Uncharacterized protein</fullName>
    </submittedName>
</protein>
<evidence type="ECO:0000313" key="1">
    <source>
        <dbReference type="EMBL" id="PNP61149.1"/>
    </source>
</evidence>
<evidence type="ECO:0000313" key="2">
    <source>
        <dbReference type="Proteomes" id="UP000236664"/>
    </source>
</evidence>
<comment type="caution">
    <text evidence="1">The sequence shown here is derived from an EMBL/GenBank/DDBJ whole genome shotgun (WGS) entry which is preliminary data.</text>
</comment>
<gene>
    <name evidence="1" type="ORF">FNYG_14237</name>
</gene>
<dbReference type="AlphaFoldDB" id="A0A2K0UTQ2"/>
<organism evidence="1 2">
    <name type="scientific">Gibberella nygamai</name>
    <name type="common">Bean root rot disease fungus</name>
    <name type="synonym">Fusarium nygamai</name>
    <dbReference type="NCBI Taxonomy" id="42673"/>
    <lineage>
        <taxon>Eukaryota</taxon>
        <taxon>Fungi</taxon>
        <taxon>Dikarya</taxon>
        <taxon>Ascomycota</taxon>
        <taxon>Pezizomycotina</taxon>
        <taxon>Sordariomycetes</taxon>
        <taxon>Hypocreomycetidae</taxon>
        <taxon>Hypocreales</taxon>
        <taxon>Nectriaceae</taxon>
        <taxon>Fusarium</taxon>
        <taxon>Fusarium fujikuroi species complex</taxon>
    </lineage>
</organism>
<sequence>MSRTRHDFTITRKVVGFIFSGRIFTSSVSVDSITTAGAVEWPKIRQFAVAYALYN</sequence>
<dbReference type="Proteomes" id="UP000236664">
    <property type="component" value="Unassembled WGS sequence"/>
</dbReference>
<name>A0A2K0UTQ2_GIBNY</name>